<evidence type="ECO:0000313" key="1">
    <source>
        <dbReference type="EMBL" id="PSJ42869.1"/>
    </source>
</evidence>
<dbReference type="RefSeq" id="WP_106510885.1">
    <property type="nucleotide sequence ID" value="NZ_PXYI01000001.1"/>
</dbReference>
<organism evidence="1 2">
    <name type="scientific">Allosphingosinicella deserti</name>
    <dbReference type="NCBI Taxonomy" id="2116704"/>
    <lineage>
        <taxon>Bacteria</taxon>
        <taxon>Pseudomonadati</taxon>
        <taxon>Pseudomonadota</taxon>
        <taxon>Alphaproteobacteria</taxon>
        <taxon>Sphingomonadales</taxon>
        <taxon>Sphingomonadaceae</taxon>
        <taxon>Allosphingosinicella</taxon>
    </lineage>
</organism>
<dbReference type="EMBL" id="PXYI01000001">
    <property type="protein sequence ID" value="PSJ42869.1"/>
    <property type="molecule type" value="Genomic_DNA"/>
</dbReference>
<gene>
    <name evidence="1" type="ORF">C7I55_00130</name>
</gene>
<dbReference type="OrthoDB" id="8480511at2"/>
<name>A0A2P7QY48_9SPHN</name>
<keyword evidence="2" id="KW-1185">Reference proteome</keyword>
<evidence type="ECO:0000313" key="2">
    <source>
        <dbReference type="Proteomes" id="UP000241167"/>
    </source>
</evidence>
<sequence length="171" mass="19701">MSKERHKRHATWRALGGQPLITLATHVEKELVRELLAVGFEHADVYMRDPADPVSGREIHLERAARGDIQSITFAFDKYRRPAFQIHIQQRNAGAPGDFVRAANLVRRPHQHLYFWGKPWWLPARFWSDRMSRRTVAYLVGKLDQALAFLDDGHRGPNISRSTDSITAKPE</sequence>
<dbReference type="Proteomes" id="UP000241167">
    <property type="component" value="Unassembled WGS sequence"/>
</dbReference>
<reference evidence="1 2" key="1">
    <citation type="submission" date="2018-03" db="EMBL/GenBank/DDBJ databases">
        <title>The draft genome of Sphingosinicella sp. GL-C-18.</title>
        <authorList>
            <person name="Liu L."/>
            <person name="Li L."/>
            <person name="Liang L."/>
            <person name="Zhang X."/>
            <person name="Wang T."/>
        </authorList>
    </citation>
    <scope>NUCLEOTIDE SEQUENCE [LARGE SCALE GENOMIC DNA]</scope>
    <source>
        <strain evidence="1 2">GL-C-18</strain>
    </source>
</reference>
<proteinExistence type="predicted"/>
<dbReference type="AlphaFoldDB" id="A0A2P7QY48"/>
<accession>A0A2P7QY48</accession>
<comment type="caution">
    <text evidence="1">The sequence shown here is derived from an EMBL/GenBank/DDBJ whole genome shotgun (WGS) entry which is preliminary data.</text>
</comment>
<protein>
    <submittedName>
        <fullName evidence="1">Uncharacterized protein</fullName>
    </submittedName>
</protein>